<keyword evidence="3" id="KW-1185">Reference proteome</keyword>
<dbReference type="EMBL" id="CP143787">
    <property type="protein sequence ID" value="WVN88202.1"/>
    <property type="molecule type" value="Genomic_DNA"/>
</dbReference>
<protein>
    <submittedName>
        <fullName evidence="2">Uncharacterized protein</fullName>
    </submittedName>
</protein>
<accession>A0AAJ8M217</accession>
<dbReference type="RefSeq" id="XP_066068902.1">
    <property type="nucleotide sequence ID" value="XM_066212805.1"/>
</dbReference>
<proteinExistence type="predicted"/>
<dbReference type="AlphaFoldDB" id="A0AAJ8M217"/>
<name>A0AAJ8M217_9TREE</name>
<dbReference type="KEGG" id="cdep:91087614"/>
<dbReference type="GeneID" id="91087614"/>
<dbReference type="Proteomes" id="UP000094043">
    <property type="component" value="Chromosome 4"/>
</dbReference>
<feature type="region of interest" description="Disordered" evidence="1">
    <location>
        <begin position="25"/>
        <end position="53"/>
    </location>
</feature>
<reference evidence="2" key="1">
    <citation type="submission" date="2016-06" db="EMBL/GenBank/DDBJ databases">
        <authorList>
            <person name="Cuomo C."/>
            <person name="Litvintseva A."/>
            <person name="Heitman J."/>
            <person name="Chen Y."/>
            <person name="Sun S."/>
            <person name="Springer D."/>
            <person name="Dromer F."/>
            <person name="Young S."/>
            <person name="Zeng Q."/>
            <person name="Chapman S."/>
            <person name="Gujja S."/>
            <person name="Saif S."/>
            <person name="Birren B."/>
        </authorList>
    </citation>
    <scope>NUCLEOTIDE SEQUENCE</scope>
    <source>
        <strain evidence="2">CBS 7841</strain>
    </source>
</reference>
<feature type="compositionally biased region" description="Pro residues" evidence="1">
    <location>
        <begin position="30"/>
        <end position="49"/>
    </location>
</feature>
<evidence type="ECO:0000256" key="1">
    <source>
        <dbReference type="SAM" id="MobiDB-lite"/>
    </source>
</evidence>
<reference evidence="2" key="3">
    <citation type="submission" date="2024-01" db="EMBL/GenBank/DDBJ databases">
        <authorList>
            <person name="Coelho M.A."/>
            <person name="David-Palma M."/>
            <person name="Shea T."/>
            <person name="Sun S."/>
            <person name="Cuomo C.A."/>
            <person name="Heitman J."/>
        </authorList>
    </citation>
    <scope>NUCLEOTIDE SEQUENCE</scope>
    <source>
        <strain evidence="2">CBS 7841</strain>
    </source>
</reference>
<organism evidence="2 3">
    <name type="scientific">Cryptococcus depauperatus CBS 7841</name>
    <dbReference type="NCBI Taxonomy" id="1295531"/>
    <lineage>
        <taxon>Eukaryota</taxon>
        <taxon>Fungi</taxon>
        <taxon>Dikarya</taxon>
        <taxon>Basidiomycota</taxon>
        <taxon>Agaricomycotina</taxon>
        <taxon>Tremellomycetes</taxon>
        <taxon>Tremellales</taxon>
        <taxon>Cryptococcaceae</taxon>
        <taxon>Cryptococcus</taxon>
    </lineage>
</organism>
<gene>
    <name evidence="2" type="ORF">L203_103403</name>
</gene>
<evidence type="ECO:0000313" key="3">
    <source>
        <dbReference type="Proteomes" id="UP000094043"/>
    </source>
</evidence>
<evidence type="ECO:0000313" key="2">
    <source>
        <dbReference type="EMBL" id="WVN88202.1"/>
    </source>
</evidence>
<sequence>MSLVSDTPSLISISPSPLPVPPLALDSVIPAPPLPDSSPPPLPPSNPEPPPRRWASYQTFLFSSSFLVPSSDAHLASHGAHLA</sequence>
<reference evidence="2" key="2">
    <citation type="journal article" date="2022" name="Elife">
        <title>Obligate sexual reproduction of a homothallic fungus closely related to the Cryptococcus pathogenic species complex.</title>
        <authorList>
            <person name="Passer A.R."/>
            <person name="Clancey S.A."/>
            <person name="Shea T."/>
            <person name="David-Palma M."/>
            <person name="Averette A.F."/>
            <person name="Boekhout T."/>
            <person name="Porcel B.M."/>
            <person name="Nowrousian M."/>
            <person name="Cuomo C.A."/>
            <person name="Sun S."/>
            <person name="Heitman J."/>
            <person name="Coelho M.A."/>
        </authorList>
    </citation>
    <scope>NUCLEOTIDE SEQUENCE</scope>
    <source>
        <strain evidence="2">CBS 7841</strain>
    </source>
</reference>